<comment type="subcellular location">
    <subcellularLocation>
        <location evidence="1">Plastid</location>
        <location evidence="1">Chloroplast</location>
    </subcellularLocation>
</comment>
<accession>A0AAW1Q5S6</accession>
<protein>
    <recommendedName>
        <fullName evidence="8">Fungal lipase-type domain-containing protein</fullName>
    </recommendedName>
</protein>
<keyword evidence="4" id="KW-0378">Hydrolase</keyword>
<proteinExistence type="predicted"/>
<evidence type="ECO:0000256" key="2">
    <source>
        <dbReference type="ARBA" id="ARBA00022528"/>
    </source>
</evidence>
<evidence type="ECO:0000256" key="7">
    <source>
        <dbReference type="ARBA" id="ARBA00023098"/>
    </source>
</evidence>
<sequence length="310" mass="33493">MLISNLPTKFANHVPAPSGTEPLGVCCILHNFFSAAVVCKQPFKLFHGFHLVGAAALSDPCHPEYLCLGIHDVPFAAWPGYPYAPGTVARVCLDAEPILSGLVYDSHEAEVMEAKMGWGYELLGLDQHELIWEHHLDTKVLLGWGPGGVAVAFRGTASLRNALSDLQVWRSDHPPVRGSRMMWQRPVVHSGFLRCWLEDGLSQRVVQRVLALAAAWEADHPGQHVPVLVTGHRQGGALSDLAAYDIAQAAAAAGAKLRLACYTYGAPRVGNHAYAKDHAGCGGAEGQDVDHLSADLSLDYPPRLLKEPEV</sequence>
<evidence type="ECO:0000313" key="10">
    <source>
        <dbReference type="Proteomes" id="UP001438707"/>
    </source>
</evidence>
<keyword evidence="2" id="KW-0150">Chloroplast</keyword>
<keyword evidence="6" id="KW-0442">Lipid degradation</keyword>
<keyword evidence="3" id="KW-0934">Plastid</keyword>
<dbReference type="PANTHER" id="PTHR31403:SF7">
    <property type="entry name" value="PHOSPHOLIPASE A1-IGAMMA3, CHLOROPLASTIC"/>
    <property type="match status" value="1"/>
</dbReference>
<dbReference type="GO" id="GO:0016042">
    <property type="term" value="P:lipid catabolic process"/>
    <property type="evidence" value="ECO:0007669"/>
    <property type="project" value="UniProtKB-KW"/>
</dbReference>
<keyword evidence="7" id="KW-0443">Lipid metabolism</keyword>
<dbReference type="Proteomes" id="UP001438707">
    <property type="component" value="Unassembled WGS sequence"/>
</dbReference>
<evidence type="ECO:0000256" key="3">
    <source>
        <dbReference type="ARBA" id="ARBA00022640"/>
    </source>
</evidence>
<evidence type="ECO:0000256" key="4">
    <source>
        <dbReference type="ARBA" id="ARBA00022801"/>
    </source>
</evidence>
<dbReference type="SUPFAM" id="SSF53474">
    <property type="entry name" value="alpha/beta-Hydrolases"/>
    <property type="match status" value="1"/>
</dbReference>
<reference evidence="9 10" key="1">
    <citation type="journal article" date="2024" name="Nat. Commun.">
        <title>Phylogenomics reveals the evolutionary origins of lichenization in chlorophyte algae.</title>
        <authorList>
            <person name="Puginier C."/>
            <person name="Libourel C."/>
            <person name="Otte J."/>
            <person name="Skaloud P."/>
            <person name="Haon M."/>
            <person name="Grisel S."/>
            <person name="Petersen M."/>
            <person name="Berrin J.G."/>
            <person name="Delaux P.M."/>
            <person name="Dal Grande F."/>
            <person name="Keller J."/>
        </authorList>
    </citation>
    <scope>NUCLEOTIDE SEQUENCE [LARGE SCALE GENOMIC DNA]</scope>
    <source>
        <strain evidence="9 10">SAG 2145</strain>
    </source>
</reference>
<dbReference type="AlphaFoldDB" id="A0AAW1Q5S6"/>
<evidence type="ECO:0000313" key="9">
    <source>
        <dbReference type="EMBL" id="KAK9817450.1"/>
    </source>
</evidence>
<evidence type="ECO:0000256" key="6">
    <source>
        <dbReference type="ARBA" id="ARBA00022963"/>
    </source>
</evidence>
<dbReference type="InterPro" id="IPR002921">
    <property type="entry name" value="Fungal_lipase-type"/>
</dbReference>
<evidence type="ECO:0000256" key="5">
    <source>
        <dbReference type="ARBA" id="ARBA00022946"/>
    </source>
</evidence>
<dbReference type="EMBL" id="JALJOS010000070">
    <property type="protein sequence ID" value="KAK9817450.1"/>
    <property type="molecule type" value="Genomic_DNA"/>
</dbReference>
<evidence type="ECO:0000256" key="1">
    <source>
        <dbReference type="ARBA" id="ARBA00004229"/>
    </source>
</evidence>
<dbReference type="Gene3D" id="3.40.50.1820">
    <property type="entry name" value="alpha/beta hydrolase"/>
    <property type="match status" value="1"/>
</dbReference>
<dbReference type="GO" id="GO:0004620">
    <property type="term" value="F:phospholipase activity"/>
    <property type="evidence" value="ECO:0007669"/>
    <property type="project" value="UniProtKB-ARBA"/>
</dbReference>
<dbReference type="Pfam" id="PF01764">
    <property type="entry name" value="Lipase_3"/>
    <property type="match status" value="1"/>
</dbReference>
<comment type="caution">
    <text evidence="9">The sequence shown here is derived from an EMBL/GenBank/DDBJ whole genome shotgun (WGS) entry which is preliminary data.</text>
</comment>
<organism evidence="9 10">
    <name type="scientific">Apatococcus lobatus</name>
    <dbReference type="NCBI Taxonomy" id="904363"/>
    <lineage>
        <taxon>Eukaryota</taxon>
        <taxon>Viridiplantae</taxon>
        <taxon>Chlorophyta</taxon>
        <taxon>core chlorophytes</taxon>
        <taxon>Trebouxiophyceae</taxon>
        <taxon>Chlorellales</taxon>
        <taxon>Chlorellaceae</taxon>
        <taxon>Apatococcus</taxon>
    </lineage>
</organism>
<keyword evidence="10" id="KW-1185">Reference proteome</keyword>
<dbReference type="PANTHER" id="PTHR31403">
    <property type="entry name" value="PHOSPHOLIPASE A1-IBETA2, CHLOROPLASTIC"/>
    <property type="match status" value="1"/>
</dbReference>
<keyword evidence="5" id="KW-0809">Transit peptide</keyword>
<feature type="domain" description="Fungal lipase-type" evidence="8">
    <location>
        <begin position="151"/>
        <end position="279"/>
    </location>
</feature>
<evidence type="ECO:0000259" key="8">
    <source>
        <dbReference type="Pfam" id="PF01764"/>
    </source>
</evidence>
<gene>
    <name evidence="9" type="ORF">WJX74_010198</name>
</gene>
<dbReference type="GO" id="GO:0009507">
    <property type="term" value="C:chloroplast"/>
    <property type="evidence" value="ECO:0007669"/>
    <property type="project" value="UniProtKB-SubCell"/>
</dbReference>
<name>A0AAW1Q5S6_9CHLO</name>
<dbReference type="InterPro" id="IPR029058">
    <property type="entry name" value="AB_hydrolase_fold"/>
</dbReference>